<feature type="transmembrane region" description="Helical" evidence="1">
    <location>
        <begin position="106"/>
        <end position="123"/>
    </location>
</feature>
<reference evidence="2 3" key="1">
    <citation type="submission" date="2017-08" db="EMBL/GenBank/DDBJ databases">
        <title>The complete genome sequence of Maribacter sp. B1, isolated from deep-sea sediment.</title>
        <authorList>
            <person name="Wu Y.-H."/>
            <person name="Cheng H."/>
            <person name="Xu X.-W."/>
        </authorList>
    </citation>
    <scope>NUCLEOTIDE SEQUENCE [LARGE SCALE GENOMIC DNA]</scope>
    <source>
        <strain evidence="2 3">B1</strain>
    </source>
</reference>
<feature type="transmembrane region" description="Helical" evidence="1">
    <location>
        <begin position="64"/>
        <end position="86"/>
    </location>
</feature>
<keyword evidence="1" id="KW-0812">Transmembrane</keyword>
<gene>
    <name evidence="2" type="ORF">CJ263_07640</name>
</gene>
<organism evidence="2 3">
    <name type="scientific">Maribacter cobaltidurans</name>
    <dbReference type="NCBI Taxonomy" id="1178778"/>
    <lineage>
        <taxon>Bacteria</taxon>
        <taxon>Pseudomonadati</taxon>
        <taxon>Bacteroidota</taxon>
        <taxon>Flavobacteriia</taxon>
        <taxon>Flavobacteriales</taxon>
        <taxon>Flavobacteriaceae</taxon>
        <taxon>Maribacter</taxon>
    </lineage>
</organism>
<feature type="transmembrane region" description="Helical" evidence="1">
    <location>
        <begin position="143"/>
        <end position="159"/>
    </location>
</feature>
<keyword evidence="3" id="KW-1185">Reference proteome</keyword>
<protein>
    <submittedName>
        <fullName evidence="2">Uncharacterized protein</fullName>
    </submittedName>
</protein>
<evidence type="ECO:0000313" key="3">
    <source>
        <dbReference type="Proteomes" id="UP000215244"/>
    </source>
</evidence>
<feature type="transmembrane region" description="Helical" evidence="1">
    <location>
        <begin position="16"/>
        <end position="36"/>
    </location>
</feature>
<keyword evidence="1" id="KW-1133">Transmembrane helix</keyword>
<dbReference type="AlphaFoldDB" id="A0A223V513"/>
<evidence type="ECO:0000313" key="2">
    <source>
        <dbReference type="EMBL" id="ASV30108.1"/>
    </source>
</evidence>
<name>A0A223V513_9FLAO</name>
<dbReference type="KEGG" id="marb:CJ263_07640"/>
<dbReference type="RefSeq" id="WP_094996729.1">
    <property type="nucleotide sequence ID" value="NZ_BMJL01000006.1"/>
</dbReference>
<dbReference type="Proteomes" id="UP000215244">
    <property type="component" value="Chromosome"/>
</dbReference>
<proteinExistence type="predicted"/>
<keyword evidence="1" id="KW-0472">Membrane</keyword>
<accession>A0A223V513</accession>
<dbReference type="OrthoDB" id="1428480at2"/>
<dbReference type="EMBL" id="CP022957">
    <property type="protein sequence ID" value="ASV30108.1"/>
    <property type="molecule type" value="Genomic_DNA"/>
</dbReference>
<feature type="transmembrane region" description="Helical" evidence="1">
    <location>
        <begin position="171"/>
        <end position="188"/>
    </location>
</feature>
<evidence type="ECO:0000256" key="1">
    <source>
        <dbReference type="SAM" id="Phobius"/>
    </source>
</evidence>
<sequence>MQKLKPLLSIKEIGPLRFYSGIVVGIGYGILTNLWFRLSDKAILVLSDLRNRNAILVTDLTFDLYNSLLITLTCATLGFCFTMFIWSSKPLYGARKRTLKMRVSHANSIFQCMLILFVFTKFLTFDTSLKYDGFGIDLKESFGYFPFALPLSIFLYNWLTISRIYKTGKYLLLSGLFTIIFGVIMLIINT</sequence>